<gene>
    <name evidence="5" type="ORF">JEQ07_01955</name>
</gene>
<evidence type="ECO:0000256" key="2">
    <source>
        <dbReference type="ARBA" id="ARBA00023125"/>
    </source>
</evidence>
<dbReference type="SUPFAM" id="SSF46785">
    <property type="entry name" value="Winged helix' DNA-binding domain"/>
    <property type="match status" value="1"/>
</dbReference>
<dbReference type="InterPro" id="IPR002577">
    <property type="entry name" value="HTH_HxlR"/>
</dbReference>
<dbReference type="Proteomes" id="UP000639004">
    <property type="component" value="Unassembled WGS sequence"/>
</dbReference>
<dbReference type="PANTHER" id="PTHR33204:SF29">
    <property type="entry name" value="TRANSCRIPTIONAL REGULATOR"/>
    <property type="match status" value="1"/>
</dbReference>
<organism evidence="5 6">
    <name type="scientific">Serratia proteamaculans</name>
    <dbReference type="NCBI Taxonomy" id="28151"/>
    <lineage>
        <taxon>Bacteria</taxon>
        <taxon>Pseudomonadati</taxon>
        <taxon>Pseudomonadota</taxon>
        <taxon>Gammaproteobacteria</taxon>
        <taxon>Enterobacterales</taxon>
        <taxon>Yersiniaceae</taxon>
        <taxon>Serratia</taxon>
    </lineage>
</organism>
<evidence type="ECO:0000313" key="6">
    <source>
        <dbReference type="Proteomes" id="UP000639004"/>
    </source>
</evidence>
<comment type="caution">
    <text evidence="5">The sequence shown here is derived from an EMBL/GenBank/DDBJ whole genome shotgun (WGS) entry which is preliminary data.</text>
</comment>
<dbReference type="RefSeq" id="WP_112350016.1">
    <property type="nucleotide sequence ID" value="NZ_CAMIQX010000002.1"/>
</dbReference>
<evidence type="ECO:0000313" key="5">
    <source>
        <dbReference type="EMBL" id="MBI6179169.1"/>
    </source>
</evidence>
<keyword evidence="3" id="KW-0804">Transcription</keyword>
<dbReference type="CDD" id="cd00090">
    <property type="entry name" value="HTH_ARSR"/>
    <property type="match status" value="1"/>
</dbReference>
<dbReference type="Pfam" id="PF01638">
    <property type="entry name" value="HxlR"/>
    <property type="match status" value="1"/>
</dbReference>
<reference evidence="5 6" key="1">
    <citation type="submission" date="2020-12" db="EMBL/GenBank/DDBJ databases">
        <title>Enhanced detection system for hospital associated transmission using whole genome sequencing surveillance.</title>
        <authorList>
            <person name="Harrison L.H."/>
            <person name="Van Tyne D."/>
            <person name="Marsh J.W."/>
            <person name="Griffith M.P."/>
            <person name="Snyder D.J."/>
            <person name="Cooper V.S."/>
            <person name="Mustapha M."/>
        </authorList>
    </citation>
    <scope>NUCLEOTIDE SEQUENCE [LARGE SCALE GENOMIC DNA]</scope>
    <source>
        <strain evidence="5 6">SER00238</strain>
    </source>
</reference>
<evidence type="ECO:0000256" key="3">
    <source>
        <dbReference type="ARBA" id="ARBA00023163"/>
    </source>
</evidence>
<name>A0ABS0TLD7_SERPR</name>
<evidence type="ECO:0000259" key="4">
    <source>
        <dbReference type="PROSITE" id="PS51118"/>
    </source>
</evidence>
<accession>A0ABS0TLD7</accession>
<protein>
    <submittedName>
        <fullName evidence="5">Helix-turn-helix transcriptional regulator</fullName>
    </submittedName>
</protein>
<dbReference type="PANTHER" id="PTHR33204">
    <property type="entry name" value="TRANSCRIPTIONAL REGULATOR, MARR FAMILY"/>
    <property type="match status" value="1"/>
</dbReference>
<keyword evidence="6" id="KW-1185">Reference proteome</keyword>
<dbReference type="InterPro" id="IPR036390">
    <property type="entry name" value="WH_DNA-bd_sf"/>
</dbReference>
<dbReference type="EMBL" id="JAEHSL010000001">
    <property type="protein sequence ID" value="MBI6179169.1"/>
    <property type="molecule type" value="Genomic_DNA"/>
</dbReference>
<feature type="domain" description="HTH hxlR-type" evidence="4">
    <location>
        <begin position="10"/>
        <end position="108"/>
    </location>
</feature>
<dbReference type="InterPro" id="IPR011991">
    <property type="entry name" value="ArsR-like_HTH"/>
</dbReference>
<proteinExistence type="predicted"/>
<dbReference type="Gene3D" id="1.10.10.10">
    <property type="entry name" value="Winged helix-like DNA-binding domain superfamily/Winged helix DNA-binding domain"/>
    <property type="match status" value="1"/>
</dbReference>
<sequence>MSIANKKASCPVEITLKVIGGKWKVLIIHFLLEGTKRFGELTRCLGPISPKILAQQLRELEEDGLVVRKDFGEIPPRVEYAMSSLGNTLSPILYAMADWGDFFEARQETEKPEMDI</sequence>
<dbReference type="PROSITE" id="PS51118">
    <property type="entry name" value="HTH_HXLR"/>
    <property type="match status" value="1"/>
</dbReference>
<dbReference type="InterPro" id="IPR036388">
    <property type="entry name" value="WH-like_DNA-bd_sf"/>
</dbReference>
<keyword evidence="1" id="KW-0805">Transcription regulation</keyword>
<keyword evidence="2" id="KW-0238">DNA-binding</keyword>
<evidence type="ECO:0000256" key="1">
    <source>
        <dbReference type="ARBA" id="ARBA00023015"/>
    </source>
</evidence>